<dbReference type="EMBL" id="LN871599">
    <property type="protein sequence ID" value="CCF76046.1"/>
    <property type="molecule type" value="Genomic_DNA"/>
</dbReference>
<dbReference type="InterPro" id="IPR022649">
    <property type="entry name" value="Pr_cel_nuc_antig_C"/>
</dbReference>
<dbReference type="Pfam" id="PF02747">
    <property type="entry name" value="PCNA_C"/>
    <property type="match status" value="1"/>
</dbReference>
<dbReference type="AlphaFoldDB" id="I7IT34"/>
<protein>
    <recommendedName>
        <fullName evidence="3">DNA sliding clamp PCNA</fullName>
    </recommendedName>
</protein>
<dbReference type="RefSeq" id="XP_012650454.1">
    <property type="nucleotide sequence ID" value="XM_012795000.1"/>
</dbReference>
<name>I7IT34_BABMR</name>
<dbReference type="InterPro" id="IPR000730">
    <property type="entry name" value="Pr_cel_nuc_antig"/>
</dbReference>
<reference evidence="7 8" key="1">
    <citation type="journal article" date="2012" name="Nucleic Acids Res.">
        <title>Sequencing of the smallest Apicomplexan genome from the human pathogen Babesia microti.</title>
        <authorList>
            <person name="Cornillot E."/>
            <person name="Hadj-Kaddour K."/>
            <person name="Dassouli A."/>
            <person name="Noel B."/>
            <person name="Ranwez V."/>
            <person name="Vacherie B."/>
            <person name="Augagneur Y."/>
            <person name="Bres V."/>
            <person name="Duclos A."/>
            <person name="Randazzo S."/>
            <person name="Carcy B."/>
            <person name="Debierre-Grockiego F."/>
            <person name="Delbecq S."/>
            <person name="Moubri-Menage K."/>
            <person name="Shams-Eldin H."/>
            <person name="Usmani-Brown S."/>
            <person name="Bringaud F."/>
            <person name="Wincker P."/>
            <person name="Vivares C.P."/>
            <person name="Schwarz R.T."/>
            <person name="Schetters T.P."/>
            <person name="Krause P.J."/>
            <person name="Gorenflot A."/>
            <person name="Berry V."/>
            <person name="Barbe V."/>
            <person name="Ben Mamoun C."/>
        </authorList>
    </citation>
    <scope>NUCLEOTIDE SEQUENCE [LARGE SCALE GENOMIC DNA]</scope>
    <source>
        <strain evidence="7 8">RI</strain>
    </source>
</reference>
<reference evidence="7 8" key="3">
    <citation type="journal article" date="2016" name="Sci. Rep.">
        <title>Genome-wide diversity and gene expression profiling of Babesia microti isolates identify polymorphic genes that mediate host-pathogen interactions.</title>
        <authorList>
            <person name="Silva J.C."/>
            <person name="Cornillot E."/>
            <person name="McCracken C."/>
            <person name="Usmani-Brown S."/>
            <person name="Dwivedi A."/>
            <person name="Ifeonu O.O."/>
            <person name="Crabtree J."/>
            <person name="Gotia H.T."/>
            <person name="Virji A.Z."/>
            <person name="Reynes C."/>
            <person name="Colinge J."/>
            <person name="Kumar V."/>
            <person name="Lawres L."/>
            <person name="Pazzi J.E."/>
            <person name="Pablo J.V."/>
            <person name="Hung C."/>
            <person name="Brancato J."/>
            <person name="Kumari P."/>
            <person name="Orvis J."/>
            <person name="Tretina K."/>
            <person name="Chibucos M."/>
            <person name="Ott S."/>
            <person name="Sadzewicz L."/>
            <person name="Sengamalay N."/>
            <person name="Shetty A.C."/>
            <person name="Su Q."/>
            <person name="Tallon L."/>
            <person name="Fraser C.M."/>
            <person name="Frutos R."/>
            <person name="Molina D.M."/>
            <person name="Krause P.J."/>
            <person name="Ben Mamoun C."/>
        </authorList>
    </citation>
    <scope>NUCLEOTIDE SEQUENCE [LARGE SCALE GENOMIC DNA]</scope>
    <source>
        <strain evidence="7 8">RI</strain>
    </source>
</reference>
<dbReference type="CDD" id="cd00577">
    <property type="entry name" value="PCNA"/>
    <property type="match status" value="1"/>
</dbReference>
<evidence type="ECO:0000313" key="7">
    <source>
        <dbReference type="EMBL" id="CCF76046.1"/>
    </source>
</evidence>
<dbReference type="GO" id="GO:0030337">
    <property type="term" value="F:DNA polymerase processivity factor activity"/>
    <property type="evidence" value="ECO:0007669"/>
    <property type="project" value="InterPro"/>
</dbReference>
<evidence type="ECO:0000256" key="1">
    <source>
        <dbReference type="ARBA" id="ARBA00010462"/>
    </source>
</evidence>
<evidence type="ECO:0000259" key="5">
    <source>
        <dbReference type="Pfam" id="PF00705"/>
    </source>
</evidence>
<dbReference type="GO" id="GO:0043626">
    <property type="term" value="C:PCNA complex"/>
    <property type="evidence" value="ECO:0007669"/>
    <property type="project" value="TreeGrafter"/>
</dbReference>
<feature type="domain" description="Proliferating cell nuclear antigen PCNA N-terminal" evidence="5">
    <location>
        <begin position="1"/>
        <end position="92"/>
    </location>
</feature>
<dbReference type="GO" id="GO:0006272">
    <property type="term" value="P:leading strand elongation"/>
    <property type="evidence" value="ECO:0007669"/>
    <property type="project" value="TreeGrafter"/>
</dbReference>
<dbReference type="PANTHER" id="PTHR11352">
    <property type="entry name" value="PROLIFERATING CELL NUCLEAR ANTIGEN"/>
    <property type="match status" value="1"/>
</dbReference>
<dbReference type="InterPro" id="IPR046938">
    <property type="entry name" value="DNA_clamp_sf"/>
</dbReference>
<dbReference type="PRINTS" id="PR00339">
    <property type="entry name" value="PCNACYCLIN"/>
</dbReference>
<dbReference type="GO" id="GO:0006298">
    <property type="term" value="P:mismatch repair"/>
    <property type="evidence" value="ECO:0007669"/>
    <property type="project" value="TreeGrafter"/>
</dbReference>
<keyword evidence="8" id="KW-1185">Reference proteome</keyword>
<evidence type="ECO:0000313" key="8">
    <source>
        <dbReference type="Proteomes" id="UP000002899"/>
    </source>
</evidence>
<dbReference type="Proteomes" id="UP000002899">
    <property type="component" value="Chromosome IV"/>
</dbReference>
<dbReference type="NCBIfam" id="TIGR00590">
    <property type="entry name" value="pcna"/>
    <property type="match status" value="1"/>
</dbReference>
<organism evidence="7 8">
    <name type="scientific">Babesia microti (strain RI)</name>
    <dbReference type="NCBI Taxonomy" id="1133968"/>
    <lineage>
        <taxon>Eukaryota</taxon>
        <taxon>Sar</taxon>
        <taxon>Alveolata</taxon>
        <taxon>Apicomplexa</taxon>
        <taxon>Aconoidasida</taxon>
        <taxon>Piroplasmida</taxon>
        <taxon>Babesiidae</taxon>
        <taxon>Babesia</taxon>
    </lineage>
</organism>
<dbReference type="SUPFAM" id="SSF55979">
    <property type="entry name" value="DNA clamp"/>
    <property type="match status" value="2"/>
</dbReference>
<dbReference type="GO" id="GO:0019985">
    <property type="term" value="P:translesion synthesis"/>
    <property type="evidence" value="ECO:0007669"/>
    <property type="project" value="TreeGrafter"/>
</dbReference>
<keyword evidence="4" id="KW-0235">DNA replication</keyword>
<keyword evidence="2 4" id="KW-0238">DNA-binding</keyword>
<comment type="function">
    <text evidence="3">This protein is an auxiliary protein of DNA polymerase delta and is involved in the control of eukaryotic DNA replication by increasing the polymerase's processivity during elongation of the leading strand.</text>
</comment>
<evidence type="ECO:0000256" key="4">
    <source>
        <dbReference type="RuleBase" id="RU003671"/>
    </source>
</evidence>
<gene>
    <name evidence="7" type="ORF">BmR1_04g09375</name>
</gene>
<evidence type="ECO:0000256" key="3">
    <source>
        <dbReference type="RuleBase" id="RU000641"/>
    </source>
</evidence>
<dbReference type="PROSITE" id="PS01251">
    <property type="entry name" value="PCNA_1"/>
    <property type="match status" value="1"/>
</dbReference>
<keyword evidence="3" id="KW-0539">Nucleus</keyword>
<sequence>MFECMMEGIFLKRLFETLREICSDISVECNGDGITMQAMDTSHISLIHLVIQPDFFQHYRCDSPCTLGLNIPFMLKVLAVVKERTTVYLSKGELDHDDPILAIRIIESDLPNLALETENESLEIQVKLIDVEKERLEIPACEYASKCTLNSKRFQEFAKYLNSIGDTVTVSMHKGTMTLEAEGEGVKVTKNFVSDVGEVRITCGEPVSQIFATRYLVLFSKAALLAQEVSIMLSPGIPLSVKFHFCDKARYTSTDGSSHPVGGTAFINFYLAPNIEE</sequence>
<dbReference type="InterPro" id="IPR022648">
    <property type="entry name" value="Pr_cel_nuc_antig_N"/>
</dbReference>
<dbReference type="InterPro" id="IPR022659">
    <property type="entry name" value="Pr_cel_nuc_antig_CS"/>
</dbReference>
<dbReference type="GO" id="GO:0003677">
    <property type="term" value="F:DNA binding"/>
    <property type="evidence" value="ECO:0007669"/>
    <property type="project" value="UniProtKB-KW"/>
</dbReference>
<dbReference type="OrthoDB" id="534348at2759"/>
<reference evidence="7 8" key="2">
    <citation type="journal article" date="2013" name="PLoS ONE">
        <title>Whole genome mapping and re-organization of the nuclear and mitochondrial genomes of Babesia microti isolates.</title>
        <authorList>
            <person name="Cornillot E."/>
            <person name="Dassouli A."/>
            <person name="Garg A."/>
            <person name="Pachikara N."/>
            <person name="Randazzo S."/>
            <person name="Depoix D."/>
            <person name="Carcy B."/>
            <person name="Delbecq S."/>
            <person name="Frutos R."/>
            <person name="Silva J.C."/>
            <person name="Sutton R."/>
            <person name="Krause P.J."/>
            <person name="Mamoun C.B."/>
        </authorList>
    </citation>
    <scope>NUCLEOTIDE SEQUENCE [LARGE SCALE GENOMIC DNA]</scope>
    <source>
        <strain evidence="7 8">RI</strain>
    </source>
</reference>
<evidence type="ECO:0000259" key="6">
    <source>
        <dbReference type="Pfam" id="PF02747"/>
    </source>
</evidence>
<feature type="domain" description="Proliferating cell nuclear antigen PCNA C-terminal" evidence="6">
    <location>
        <begin position="138"/>
        <end position="247"/>
    </location>
</feature>
<dbReference type="Gene3D" id="3.70.10.10">
    <property type="match status" value="1"/>
</dbReference>
<dbReference type="GeneID" id="24426500"/>
<comment type="similarity">
    <text evidence="1 4">Belongs to the PCNA family.</text>
</comment>
<dbReference type="Pfam" id="PF00705">
    <property type="entry name" value="PCNA_N"/>
    <property type="match status" value="1"/>
</dbReference>
<dbReference type="PANTHER" id="PTHR11352:SF0">
    <property type="entry name" value="PROLIFERATING CELL NUCLEAR ANTIGEN"/>
    <property type="match status" value="1"/>
</dbReference>
<accession>I7IT34</accession>
<comment type="subcellular location">
    <subcellularLocation>
        <location evidence="3">Nucleus</location>
    </subcellularLocation>
</comment>
<dbReference type="VEuPathDB" id="PiroplasmaDB:BmR1_04g09375"/>
<dbReference type="KEGG" id="bmic:BmR1_04g09375"/>
<dbReference type="GO" id="GO:0006275">
    <property type="term" value="P:regulation of DNA replication"/>
    <property type="evidence" value="ECO:0007669"/>
    <property type="project" value="InterPro"/>
</dbReference>
<evidence type="ECO:0000256" key="2">
    <source>
        <dbReference type="ARBA" id="ARBA00023125"/>
    </source>
</evidence>
<proteinExistence type="inferred from homology"/>
<dbReference type="FunFam" id="3.70.10.10:FF:000009">
    <property type="entry name" value="Proliferating cell nuclear antigen"/>
    <property type="match status" value="1"/>
</dbReference>